<dbReference type="InterPro" id="IPR005704">
    <property type="entry name" value="Ribosomal_uS3_bac-typ"/>
</dbReference>
<dbReference type="InterPro" id="IPR036419">
    <property type="entry name" value="Ribosomal_S3_C_sf"/>
</dbReference>
<dbReference type="GO" id="GO:0019843">
    <property type="term" value="F:rRNA binding"/>
    <property type="evidence" value="ECO:0007669"/>
    <property type="project" value="UniProtKB-UniRule"/>
</dbReference>
<dbReference type="GO" id="GO:0006412">
    <property type="term" value="P:translation"/>
    <property type="evidence" value="ECO:0007669"/>
    <property type="project" value="UniProtKB-UniRule"/>
</dbReference>
<dbReference type="FunFam" id="3.30.300.20:FF:000001">
    <property type="entry name" value="30S ribosomal protein S3"/>
    <property type="match status" value="1"/>
</dbReference>
<keyword evidence="4 8" id="KW-0689">Ribosomal protein</keyword>
<evidence type="ECO:0000256" key="4">
    <source>
        <dbReference type="ARBA" id="ARBA00022980"/>
    </source>
</evidence>
<dbReference type="PANTHER" id="PTHR11760">
    <property type="entry name" value="30S/40S RIBOSOMAL PROTEIN S3"/>
    <property type="match status" value="1"/>
</dbReference>
<gene>
    <name evidence="8" type="primary">rpsC</name>
</gene>
<comment type="function">
    <text evidence="6 8">Binds the lower part of the 30S subunit head. Binds mRNA in the 70S ribosome, positioning it for translation.</text>
</comment>
<dbReference type="CDD" id="cd02412">
    <property type="entry name" value="KH-II_30S_S3"/>
    <property type="match status" value="1"/>
</dbReference>
<dbReference type="PROSITE" id="PS50084">
    <property type="entry name" value="KH_TYPE_1"/>
    <property type="match status" value="1"/>
</dbReference>
<evidence type="ECO:0000259" key="11">
    <source>
        <dbReference type="PROSITE" id="PS50823"/>
    </source>
</evidence>
<dbReference type="Pfam" id="PF00189">
    <property type="entry name" value="Ribosomal_S3_C"/>
    <property type="match status" value="1"/>
</dbReference>
<name>A0A0H4T0V7_9BACT</name>
<dbReference type="EMBL" id="KT006954">
    <property type="protein sequence ID" value="AKQ01186.1"/>
    <property type="molecule type" value="Genomic_DNA"/>
</dbReference>
<dbReference type="Gene3D" id="3.30.300.20">
    <property type="match status" value="1"/>
</dbReference>
<dbReference type="PROSITE" id="PS00548">
    <property type="entry name" value="RIBOSOMAL_S3"/>
    <property type="match status" value="1"/>
</dbReference>
<evidence type="ECO:0000313" key="12">
    <source>
        <dbReference type="EMBL" id="AKQ01186.1"/>
    </source>
</evidence>
<evidence type="ECO:0000256" key="1">
    <source>
        <dbReference type="ARBA" id="ARBA00010761"/>
    </source>
</evidence>
<evidence type="ECO:0000256" key="6">
    <source>
        <dbReference type="ARBA" id="ARBA00024998"/>
    </source>
</evidence>
<dbReference type="InterPro" id="IPR057258">
    <property type="entry name" value="Ribosomal_uS3"/>
</dbReference>
<dbReference type="SUPFAM" id="SSF54814">
    <property type="entry name" value="Prokaryotic type KH domain (KH-domain type II)"/>
    <property type="match status" value="1"/>
</dbReference>
<evidence type="ECO:0000256" key="9">
    <source>
        <dbReference type="RuleBase" id="RU003624"/>
    </source>
</evidence>
<comment type="subunit">
    <text evidence="8">Part of the 30S ribosomal subunit. Forms a tight complex with proteins S10 and S14.</text>
</comment>
<keyword evidence="5 8" id="KW-0687">Ribonucleoprotein</keyword>
<evidence type="ECO:0000256" key="10">
    <source>
        <dbReference type="SAM" id="MobiDB-lite"/>
    </source>
</evidence>
<protein>
    <recommendedName>
        <fullName evidence="7 8">Small ribosomal subunit protein uS3</fullName>
    </recommendedName>
</protein>
<feature type="domain" description="KH type-2" evidence="11">
    <location>
        <begin position="40"/>
        <end position="108"/>
    </location>
</feature>
<keyword evidence="3 8" id="KW-0694">RNA-binding</keyword>
<dbReference type="GO" id="GO:0022627">
    <property type="term" value="C:cytosolic small ribosomal subunit"/>
    <property type="evidence" value="ECO:0007669"/>
    <property type="project" value="TreeGrafter"/>
</dbReference>
<dbReference type="InterPro" id="IPR009019">
    <property type="entry name" value="KH_sf_prok-type"/>
</dbReference>
<dbReference type="AlphaFoldDB" id="A0A0H4T0V7"/>
<feature type="region of interest" description="Disordered" evidence="10">
    <location>
        <begin position="219"/>
        <end position="241"/>
    </location>
</feature>
<accession>A0A0H4T0V7</accession>
<sequence length="241" mass="27372">MGQKVHPYSFRLPMLRYWKSNWFASRHNEYEQNVQEDIKLRKFVKRKLTDAGIASVDILRNNQSISVIIRTSKPGVVIGKSGANIELLREQLRKMMNKPIDVKIFEVRKPDLNATLVAQNIGNQIERRVAYRRAVKMTIEKVREAGALGIKVSIGGRLNGSEIARRESYKEGNIPLHTLRADIDYAIYHAQTTYGVIGVKVWIFRGLVFDTSQIPENMEQEVKSGNTGKRVDMSGAPSEST</sequence>
<evidence type="ECO:0000256" key="5">
    <source>
        <dbReference type="ARBA" id="ARBA00023274"/>
    </source>
</evidence>
<evidence type="ECO:0000256" key="8">
    <source>
        <dbReference type="HAMAP-Rule" id="MF_01309"/>
    </source>
</evidence>
<dbReference type="InterPro" id="IPR001351">
    <property type="entry name" value="Ribosomal_uS3_C"/>
</dbReference>
<dbReference type="InterPro" id="IPR004087">
    <property type="entry name" value="KH_dom"/>
</dbReference>
<proteinExistence type="inferred from homology"/>
<dbReference type="InterPro" id="IPR018280">
    <property type="entry name" value="Ribosomal_uS3_CS"/>
</dbReference>
<dbReference type="Gene3D" id="3.30.1140.32">
    <property type="entry name" value="Ribosomal protein S3, C-terminal domain"/>
    <property type="match status" value="1"/>
</dbReference>
<dbReference type="InterPro" id="IPR015946">
    <property type="entry name" value="KH_dom-like_a/b"/>
</dbReference>
<dbReference type="Pfam" id="PF07650">
    <property type="entry name" value="KH_2"/>
    <property type="match status" value="1"/>
</dbReference>
<dbReference type="SMART" id="SM00322">
    <property type="entry name" value="KH"/>
    <property type="match status" value="1"/>
</dbReference>
<dbReference type="GO" id="GO:0003729">
    <property type="term" value="F:mRNA binding"/>
    <property type="evidence" value="ECO:0007669"/>
    <property type="project" value="UniProtKB-UniRule"/>
</dbReference>
<dbReference type="InterPro" id="IPR004044">
    <property type="entry name" value="KH_dom_type_2"/>
</dbReference>
<reference evidence="12" key="1">
    <citation type="journal article" date="2015" name="ISME J.">
        <title>Aquifer environment selects for microbial species cohorts in sediment and groundwater.</title>
        <authorList>
            <person name="Hug L.A."/>
            <person name="Thomas B.C."/>
            <person name="Brown C.T."/>
            <person name="Frischkorn K.R."/>
            <person name="Williams K.H."/>
            <person name="Tringe S.G."/>
            <person name="Banfield J.F."/>
        </authorList>
    </citation>
    <scope>NUCLEOTIDE SEQUENCE</scope>
</reference>
<evidence type="ECO:0000256" key="3">
    <source>
        <dbReference type="ARBA" id="ARBA00022884"/>
    </source>
</evidence>
<dbReference type="SUPFAM" id="SSF54821">
    <property type="entry name" value="Ribosomal protein S3 C-terminal domain"/>
    <property type="match status" value="1"/>
</dbReference>
<comment type="similarity">
    <text evidence="1 8 9">Belongs to the universal ribosomal protein uS3 family.</text>
</comment>
<organism evidence="12">
    <name type="scientific">uncultured bacterium Rifle_16ft_4_minimus_15147</name>
    <dbReference type="NCBI Taxonomy" id="1665153"/>
    <lineage>
        <taxon>Bacteria</taxon>
        <taxon>environmental samples</taxon>
    </lineage>
</organism>
<evidence type="ECO:0000256" key="2">
    <source>
        <dbReference type="ARBA" id="ARBA00022730"/>
    </source>
</evidence>
<dbReference type="PROSITE" id="PS50823">
    <property type="entry name" value="KH_TYPE_2"/>
    <property type="match status" value="1"/>
</dbReference>
<dbReference type="PANTHER" id="PTHR11760:SF19">
    <property type="entry name" value="SMALL RIBOSOMAL SUBUNIT PROTEIN US3C"/>
    <property type="match status" value="1"/>
</dbReference>
<keyword evidence="2 8" id="KW-0699">rRNA-binding</keyword>
<dbReference type="NCBIfam" id="TIGR01009">
    <property type="entry name" value="rpsC_bact"/>
    <property type="match status" value="1"/>
</dbReference>
<evidence type="ECO:0000256" key="7">
    <source>
        <dbReference type="ARBA" id="ARBA00035257"/>
    </source>
</evidence>
<dbReference type="GO" id="GO:0003735">
    <property type="term" value="F:structural constituent of ribosome"/>
    <property type="evidence" value="ECO:0007669"/>
    <property type="project" value="InterPro"/>
</dbReference>
<dbReference type="HAMAP" id="MF_01309_B">
    <property type="entry name" value="Ribosomal_uS3_B"/>
    <property type="match status" value="1"/>
</dbReference>